<evidence type="ECO:0000313" key="4">
    <source>
        <dbReference type="Proteomes" id="UP001597112"/>
    </source>
</evidence>
<name>A0ABW3K0K1_9BACT</name>
<evidence type="ECO:0000256" key="1">
    <source>
        <dbReference type="ARBA" id="ARBA00005698"/>
    </source>
</evidence>
<organism evidence="3 4">
    <name type="scientific">Ohtaekwangia kribbensis</name>
    <dbReference type="NCBI Taxonomy" id="688913"/>
    <lineage>
        <taxon>Bacteria</taxon>
        <taxon>Pseudomonadati</taxon>
        <taxon>Bacteroidota</taxon>
        <taxon>Cytophagia</taxon>
        <taxon>Cytophagales</taxon>
        <taxon>Fulvivirgaceae</taxon>
        <taxon>Ohtaekwangia</taxon>
    </lineage>
</organism>
<dbReference type="InterPro" id="IPR001457">
    <property type="entry name" value="NADH_UbQ/plastoQ_OxRdtase_su6"/>
</dbReference>
<comment type="subcellular location">
    <subcellularLocation>
        <location evidence="2">Cell membrane</location>
        <topology evidence="2">Multi-pass membrane protein</topology>
    </subcellularLocation>
</comment>
<evidence type="ECO:0000256" key="2">
    <source>
        <dbReference type="RuleBase" id="RU004429"/>
    </source>
</evidence>
<keyword evidence="2" id="KW-1133">Transmembrane helix</keyword>
<comment type="function">
    <text evidence="2">NDH-1 shuttles electrons from NADH, via FMN and iron-sulfur (Fe-S) centers, to quinones in the respiratory chain. Couples the redox reaction to proton translocation (for every two electrons transferred, four hydrogen ions are translocated across the cytoplasmic membrane), and thus conserves the redox energy in a proton gradient.</text>
</comment>
<keyword evidence="4" id="KW-1185">Reference proteome</keyword>
<comment type="catalytic activity">
    <reaction evidence="2">
        <text>a quinone + NADH + 5 H(+)(in) = a quinol + NAD(+) + 4 H(+)(out)</text>
        <dbReference type="Rhea" id="RHEA:57888"/>
        <dbReference type="ChEBI" id="CHEBI:15378"/>
        <dbReference type="ChEBI" id="CHEBI:24646"/>
        <dbReference type="ChEBI" id="CHEBI:57540"/>
        <dbReference type="ChEBI" id="CHEBI:57945"/>
        <dbReference type="ChEBI" id="CHEBI:132124"/>
    </reaction>
</comment>
<dbReference type="InterPro" id="IPR042106">
    <property type="entry name" value="Nuo/plastoQ_OxRdtase_6_NuoJ"/>
</dbReference>
<comment type="caution">
    <text evidence="3">The sequence shown here is derived from an EMBL/GenBank/DDBJ whole genome shotgun (WGS) entry which is preliminary data.</text>
</comment>
<reference evidence="4" key="1">
    <citation type="journal article" date="2019" name="Int. J. Syst. Evol. Microbiol.">
        <title>The Global Catalogue of Microorganisms (GCM) 10K type strain sequencing project: providing services to taxonomists for standard genome sequencing and annotation.</title>
        <authorList>
            <consortium name="The Broad Institute Genomics Platform"/>
            <consortium name="The Broad Institute Genome Sequencing Center for Infectious Disease"/>
            <person name="Wu L."/>
            <person name="Ma J."/>
        </authorList>
    </citation>
    <scope>NUCLEOTIDE SEQUENCE [LARGE SCALE GENOMIC DNA]</scope>
    <source>
        <strain evidence="4">CCUG 58938</strain>
    </source>
</reference>
<sequence>MTLNAFYFLSFLAIMSAIMVVLSKNPVYSVLYLIITFFCIAGHYTLMNAQFLAIVHIIVYAGAIMVLFLYVIMLLNLNKESEPHKSNVLKFAATICAGLIMLVLIGSLKGTENMLQQQPAAADIGLVKTLGKVMFTEFLLPFEITSVLLLAAMVGAVMLGKPESR</sequence>
<gene>
    <name evidence="3" type="ORF">ACFQ21_08620</name>
</gene>
<dbReference type="Gene3D" id="1.20.120.1200">
    <property type="entry name" value="NADH-ubiquinone/plastoquinone oxidoreductase chain 6, subunit NuoJ"/>
    <property type="match status" value="1"/>
</dbReference>
<feature type="transmembrane region" description="Helical" evidence="2">
    <location>
        <begin position="88"/>
        <end position="108"/>
    </location>
</feature>
<keyword evidence="2" id="KW-0812">Transmembrane</keyword>
<protein>
    <recommendedName>
        <fullName evidence="2">NADH-quinone oxidoreductase subunit J</fullName>
        <ecNumber evidence="2">7.1.1.-</ecNumber>
    </recommendedName>
</protein>
<keyword evidence="2" id="KW-1003">Cell membrane</keyword>
<dbReference type="PANTHER" id="PTHR33269">
    <property type="entry name" value="NADH-UBIQUINONE OXIDOREDUCTASE CHAIN 6"/>
    <property type="match status" value="1"/>
</dbReference>
<keyword evidence="2" id="KW-0472">Membrane</keyword>
<evidence type="ECO:0000313" key="3">
    <source>
        <dbReference type="EMBL" id="MFD0999368.1"/>
    </source>
</evidence>
<dbReference type="RefSeq" id="WP_377577687.1">
    <property type="nucleotide sequence ID" value="NZ_JBHTKA010000001.1"/>
</dbReference>
<feature type="transmembrane region" description="Helical" evidence="2">
    <location>
        <begin position="6"/>
        <end position="23"/>
    </location>
</feature>
<comment type="similarity">
    <text evidence="1 2">Belongs to the complex I subunit 6 family.</text>
</comment>
<keyword evidence="2" id="KW-0520">NAD</keyword>
<accession>A0ABW3K0K1</accession>
<feature type="transmembrane region" description="Helical" evidence="2">
    <location>
        <begin position="53"/>
        <end position="76"/>
    </location>
</feature>
<proteinExistence type="inferred from homology"/>
<dbReference type="Proteomes" id="UP001597112">
    <property type="component" value="Unassembled WGS sequence"/>
</dbReference>
<dbReference type="EC" id="7.1.1.-" evidence="2"/>
<feature type="transmembrane region" description="Helical" evidence="2">
    <location>
        <begin position="138"/>
        <end position="159"/>
    </location>
</feature>
<keyword evidence="2" id="KW-0874">Quinone</keyword>
<dbReference type="EMBL" id="JBHTKA010000001">
    <property type="protein sequence ID" value="MFD0999368.1"/>
    <property type="molecule type" value="Genomic_DNA"/>
</dbReference>
<dbReference type="Pfam" id="PF00499">
    <property type="entry name" value="Oxidored_q3"/>
    <property type="match status" value="1"/>
</dbReference>
<dbReference type="PANTHER" id="PTHR33269:SF17">
    <property type="entry name" value="NADH-UBIQUINONE OXIDOREDUCTASE CHAIN 6"/>
    <property type="match status" value="1"/>
</dbReference>
<feature type="transmembrane region" description="Helical" evidence="2">
    <location>
        <begin position="30"/>
        <end position="47"/>
    </location>
</feature>